<dbReference type="PANTHER" id="PTHR13190:SF1">
    <property type="entry name" value="AUTOPHAGY-RELATED 2, ISOFORM A"/>
    <property type="match status" value="1"/>
</dbReference>
<dbReference type="GO" id="GO:0006869">
    <property type="term" value="P:lipid transport"/>
    <property type="evidence" value="ECO:0007669"/>
    <property type="project" value="UniProtKB-KW"/>
</dbReference>
<comment type="caution">
    <text evidence="12">The sequence shown here is derived from an EMBL/GenBank/DDBJ whole genome shotgun (WGS) entry which is preliminary data.</text>
</comment>
<dbReference type="GO" id="GO:0061908">
    <property type="term" value="C:phagophore"/>
    <property type="evidence" value="ECO:0007669"/>
    <property type="project" value="TreeGrafter"/>
</dbReference>
<dbReference type="EMBL" id="JAYMYQ010000002">
    <property type="protein sequence ID" value="KAK7349777.1"/>
    <property type="molecule type" value="Genomic_DNA"/>
</dbReference>
<evidence type="ECO:0000256" key="8">
    <source>
        <dbReference type="ARBA" id="ARBA00023055"/>
    </source>
</evidence>
<keyword evidence="8" id="KW-0445">Lipid transport</keyword>
<keyword evidence="7" id="KW-0072">Autophagy</keyword>
<keyword evidence="5" id="KW-0813">Transport</keyword>
<comment type="similarity">
    <text evidence="3">Belongs to the ATG2 family.</text>
</comment>
<dbReference type="Proteomes" id="UP001367508">
    <property type="component" value="Unassembled WGS sequence"/>
</dbReference>
<proteinExistence type="inferred from homology"/>
<evidence type="ECO:0000256" key="6">
    <source>
        <dbReference type="ARBA" id="ARBA00022824"/>
    </source>
</evidence>
<dbReference type="GO" id="GO:0000045">
    <property type="term" value="P:autophagosome assembly"/>
    <property type="evidence" value="ECO:0007669"/>
    <property type="project" value="TreeGrafter"/>
</dbReference>
<evidence type="ECO:0000256" key="3">
    <source>
        <dbReference type="ARBA" id="ARBA00009714"/>
    </source>
</evidence>
<protein>
    <recommendedName>
        <fullName evidence="4">Autophagy-related protein 2</fullName>
    </recommendedName>
</protein>
<evidence type="ECO:0000313" key="12">
    <source>
        <dbReference type="EMBL" id="KAK7349777.1"/>
    </source>
</evidence>
<reference evidence="12 13" key="1">
    <citation type="submission" date="2024-01" db="EMBL/GenBank/DDBJ databases">
        <title>The genomes of 5 underutilized Papilionoideae crops provide insights into root nodulation and disease resistanc.</title>
        <authorList>
            <person name="Jiang F."/>
        </authorList>
    </citation>
    <scope>NUCLEOTIDE SEQUENCE [LARGE SCALE GENOMIC DNA]</scope>
    <source>
        <strain evidence="12">LVBAO_FW01</strain>
        <tissue evidence="12">Leaves</tissue>
    </source>
</reference>
<evidence type="ECO:0000256" key="2">
    <source>
        <dbReference type="ARBA" id="ARBA00004623"/>
    </source>
</evidence>
<comment type="catalytic activity">
    <reaction evidence="10">
        <text>a 1,2-diacyl-sn-glycero-3-phospho-L-serine(in) = a 1,2-diacyl-sn-glycero-3-phospho-L-serine(out)</text>
        <dbReference type="Rhea" id="RHEA:38663"/>
        <dbReference type="ChEBI" id="CHEBI:57262"/>
    </reaction>
</comment>
<dbReference type="InterPro" id="IPR026849">
    <property type="entry name" value="ATG2"/>
</dbReference>
<dbReference type="GO" id="GO:0061709">
    <property type="term" value="P:reticulophagy"/>
    <property type="evidence" value="ECO:0007669"/>
    <property type="project" value="TreeGrafter"/>
</dbReference>
<evidence type="ECO:0000256" key="10">
    <source>
        <dbReference type="ARBA" id="ARBA00024479"/>
    </source>
</evidence>
<evidence type="ECO:0000313" key="13">
    <source>
        <dbReference type="Proteomes" id="UP001367508"/>
    </source>
</evidence>
<comment type="subcellular location">
    <subcellularLocation>
        <location evidence="1">Endoplasmic reticulum membrane</location>
        <topology evidence="1">Peripheral membrane protein</topology>
    </subcellularLocation>
    <subcellularLocation>
        <location evidence="2">Preautophagosomal structure membrane</location>
        <topology evidence="2">Peripheral membrane protein</topology>
    </subcellularLocation>
</comment>
<dbReference type="GO" id="GO:0005789">
    <property type="term" value="C:endoplasmic reticulum membrane"/>
    <property type="evidence" value="ECO:0007669"/>
    <property type="project" value="UniProtKB-SubCell"/>
</dbReference>
<dbReference type="GO" id="GO:0000422">
    <property type="term" value="P:autophagy of mitochondrion"/>
    <property type="evidence" value="ECO:0007669"/>
    <property type="project" value="TreeGrafter"/>
</dbReference>
<dbReference type="GO" id="GO:0034045">
    <property type="term" value="C:phagophore assembly site membrane"/>
    <property type="evidence" value="ECO:0007669"/>
    <property type="project" value="UniProtKB-SubCell"/>
</dbReference>
<dbReference type="PANTHER" id="PTHR13190">
    <property type="entry name" value="AUTOPHAGY-RELATED 2, ISOFORM A"/>
    <property type="match status" value="1"/>
</dbReference>
<evidence type="ECO:0000256" key="7">
    <source>
        <dbReference type="ARBA" id="ARBA00023006"/>
    </source>
</evidence>
<dbReference type="AlphaFoldDB" id="A0AAN9MD60"/>
<evidence type="ECO:0000256" key="11">
    <source>
        <dbReference type="ARBA" id="ARBA00024615"/>
    </source>
</evidence>
<organism evidence="12 13">
    <name type="scientific">Canavalia gladiata</name>
    <name type="common">Sword bean</name>
    <name type="synonym">Dolichos gladiatus</name>
    <dbReference type="NCBI Taxonomy" id="3824"/>
    <lineage>
        <taxon>Eukaryota</taxon>
        <taxon>Viridiplantae</taxon>
        <taxon>Streptophyta</taxon>
        <taxon>Embryophyta</taxon>
        <taxon>Tracheophyta</taxon>
        <taxon>Spermatophyta</taxon>
        <taxon>Magnoliopsida</taxon>
        <taxon>eudicotyledons</taxon>
        <taxon>Gunneridae</taxon>
        <taxon>Pentapetalae</taxon>
        <taxon>rosids</taxon>
        <taxon>fabids</taxon>
        <taxon>Fabales</taxon>
        <taxon>Fabaceae</taxon>
        <taxon>Papilionoideae</taxon>
        <taxon>50 kb inversion clade</taxon>
        <taxon>NPAAA clade</taxon>
        <taxon>indigoferoid/millettioid clade</taxon>
        <taxon>Phaseoleae</taxon>
        <taxon>Canavalia</taxon>
    </lineage>
</organism>
<accession>A0AAN9MD60</accession>
<gene>
    <name evidence="12" type="ORF">VNO77_07438</name>
</gene>
<evidence type="ECO:0000256" key="1">
    <source>
        <dbReference type="ARBA" id="ARBA00004406"/>
    </source>
</evidence>
<keyword evidence="13" id="KW-1185">Reference proteome</keyword>
<evidence type="ECO:0000256" key="5">
    <source>
        <dbReference type="ARBA" id="ARBA00022448"/>
    </source>
</evidence>
<comment type="catalytic activity">
    <reaction evidence="11">
        <text>a 1,2-diacyl-sn-glycero-3-phosphoethanolamine(in) = a 1,2-diacyl-sn-glycero-3-phosphoethanolamine(out)</text>
        <dbReference type="Rhea" id="RHEA:38895"/>
        <dbReference type="ChEBI" id="CHEBI:64612"/>
    </reaction>
</comment>
<dbReference type="GO" id="GO:0043495">
    <property type="term" value="F:protein-membrane adaptor activity"/>
    <property type="evidence" value="ECO:0007669"/>
    <property type="project" value="TreeGrafter"/>
</dbReference>
<dbReference type="GO" id="GO:0061723">
    <property type="term" value="P:glycophagy"/>
    <property type="evidence" value="ECO:0007669"/>
    <property type="project" value="TreeGrafter"/>
</dbReference>
<dbReference type="GO" id="GO:0034727">
    <property type="term" value="P:piecemeal microautophagy of the nucleus"/>
    <property type="evidence" value="ECO:0007669"/>
    <property type="project" value="TreeGrafter"/>
</dbReference>
<sequence length="315" mass="35852">MMIRCCCRWSLYWFDTISSFFNFLTPNTNASDTSVLKEEQKLSYTSSFVLSLIDAALSYESYMKNLEAQKEVLNSESGYSSVKGDMNEPFVSWLLASSSLTLSNSSSVDTVEMLNIFKKTGYVKIAQEAFREVTLKINGANGLLWELESSKSHLYMETCHDITATLIHMLKLPLIETSRIMLLEVSGMVRKFANVLETTLEIHKHLQQLQATIHIHCKVISQKVPQSDERLHLESQHEDDAYINSEFTADFHQLLNGYSDVELNDVHMPDIGGYKLLKEWASLISFLTIGQQWASLIPFLIPVLRSASPQIRPCY</sequence>
<dbReference type="GO" id="GO:0032266">
    <property type="term" value="F:phosphatidylinositol-3-phosphate binding"/>
    <property type="evidence" value="ECO:0007669"/>
    <property type="project" value="TreeGrafter"/>
</dbReference>
<evidence type="ECO:0000256" key="4">
    <source>
        <dbReference type="ARBA" id="ARBA00018070"/>
    </source>
</evidence>
<keyword evidence="6" id="KW-0256">Endoplasmic reticulum</keyword>
<name>A0AAN9MD60_CANGL</name>
<evidence type="ECO:0000256" key="9">
    <source>
        <dbReference type="ARBA" id="ARBA00023136"/>
    </source>
</evidence>
<keyword evidence="9" id="KW-0472">Membrane</keyword>